<dbReference type="EMBL" id="CP029357">
    <property type="protein sequence ID" value="AWK89794.1"/>
    <property type="molecule type" value="Genomic_DNA"/>
</dbReference>
<dbReference type="KEGG" id="azz:DEW08_25840"/>
<proteinExistence type="predicted"/>
<evidence type="ECO:0000259" key="10">
    <source>
        <dbReference type="PROSITE" id="PS50893"/>
    </source>
</evidence>
<evidence type="ECO:0000256" key="5">
    <source>
        <dbReference type="ARBA" id="ARBA00022737"/>
    </source>
</evidence>
<protein>
    <submittedName>
        <fullName evidence="11">Sugar ABC transporter ATP-binding protein</fullName>
    </submittedName>
</protein>
<evidence type="ECO:0000313" key="11">
    <source>
        <dbReference type="EMBL" id="AWK89794.1"/>
    </source>
</evidence>
<dbReference type="InterPro" id="IPR027417">
    <property type="entry name" value="P-loop_NTPase"/>
</dbReference>
<sequence length="505" mass="54853">MRGIGKHFAGVAALTDASLEVGRGEVHALIGQNGAGKSTLIKILTGAYRRDVGEVLFDGRPIDPSSPKDARRLGISTIYQEVNLVPFRSVAENVFLGREPRRFGLIDWRRVHDRAAELLRRFGIEIDVRRPLGSYNIAVQQMVAIARAVSFDARLVVMDEPTSSLDEQEVEILFGVIRQLKESGVSVIFVSHRLDELYAVCDRVTVMRDGRTVAASAMRDIGKLELVSTMLGRRMTEVERGGATGFTGSAHHGREPLLAVEGLRQGRRVQDASVELRAGEIVGLAGLLGSGRTEVARVLFGADALEGGTLRLNGRPVRFQSPADAIRAGIGFCSEDRKSEGIIPDMSIRENMTLALLPAMSRAGIVDTYHQQSVVWTFIRRLGIKCASPDQKIRELSGGNQQKVLLARWLCMNPKVLLLDEPTRGIDVGAKAEIQALIQELADGGMGVLMISSELEELVEGADRVVVLRDGRTVAELDGDAVSEPALMHAMAHGHSQDPAETAHG</sequence>
<accession>A0A2S2CZ49</accession>
<feature type="domain" description="ABC transporter" evidence="10">
    <location>
        <begin position="1"/>
        <end position="234"/>
    </location>
</feature>
<evidence type="ECO:0000256" key="1">
    <source>
        <dbReference type="ARBA" id="ARBA00004202"/>
    </source>
</evidence>
<geneLocation type="plasmid" evidence="11 12">
    <name>unnamed2</name>
</geneLocation>
<keyword evidence="5" id="KW-0677">Repeat</keyword>
<evidence type="ECO:0000256" key="2">
    <source>
        <dbReference type="ARBA" id="ARBA00022448"/>
    </source>
</evidence>
<dbReference type="CDD" id="cd03216">
    <property type="entry name" value="ABC_Carb_Monos_I"/>
    <property type="match status" value="1"/>
</dbReference>
<evidence type="ECO:0000256" key="4">
    <source>
        <dbReference type="ARBA" id="ARBA00022597"/>
    </source>
</evidence>
<evidence type="ECO:0000313" key="12">
    <source>
        <dbReference type="Proteomes" id="UP000245629"/>
    </source>
</evidence>
<evidence type="ECO:0000256" key="7">
    <source>
        <dbReference type="ARBA" id="ARBA00022840"/>
    </source>
</evidence>
<evidence type="ECO:0000256" key="3">
    <source>
        <dbReference type="ARBA" id="ARBA00022475"/>
    </source>
</evidence>
<name>A0A2S2CZ49_9PROT</name>
<dbReference type="PROSITE" id="PS00211">
    <property type="entry name" value="ABC_TRANSPORTER_1"/>
    <property type="match status" value="1"/>
</dbReference>
<keyword evidence="8" id="KW-1278">Translocase</keyword>
<dbReference type="GO" id="GO:0016887">
    <property type="term" value="F:ATP hydrolysis activity"/>
    <property type="evidence" value="ECO:0007669"/>
    <property type="project" value="InterPro"/>
</dbReference>
<dbReference type="PROSITE" id="PS50893">
    <property type="entry name" value="ABC_TRANSPORTER_2"/>
    <property type="match status" value="2"/>
</dbReference>
<keyword evidence="11" id="KW-0614">Plasmid</keyword>
<dbReference type="Gene3D" id="3.40.50.300">
    <property type="entry name" value="P-loop containing nucleotide triphosphate hydrolases"/>
    <property type="match status" value="2"/>
</dbReference>
<reference evidence="12" key="1">
    <citation type="submission" date="2018-05" db="EMBL/GenBank/DDBJ databases">
        <title>Azospirillum thermophila sp. nov., a novel isolated from hot spring.</title>
        <authorList>
            <person name="Zhao Z."/>
        </authorList>
    </citation>
    <scope>NUCLEOTIDE SEQUENCE [LARGE SCALE GENOMIC DNA]</scope>
    <source>
        <strain evidence="12">CFH 70021</strain>
        <plasmid evidence="12">unnamed2</plasmid>
    </source>
</reference>
<dbReference type="SUPFAM" id="SSF52540">
    <property type="entry name" value="P-loop containing nucleoside triphosphate hydrolases"/>
    <property type="match status" value="2"/>
</dbReference>
<dbReference type="PANTHER" id="PTHR43790:SF9">
    <property type="entry name" value="GALACTOFURANOSE TRANSPORTER ATP-BINDING PROTEIN YTFR"/>
    <property type="match status" value="1"/>
</dbReference>
<dbReference type="PANTHER" id="PTHR43790">
    <property type="entry name" value="CARBOHYDRATE TRANSPORT ATP-BINDING PROTEIN MG119-RELATED"/>
    <property type="match status" value="1"/>
</dbReference>
<keyword evidence="7 11" id="KW-0067">ATP-binding</keyword>
<keyword evidence="4" id="KW-0762">Sugar transport</keyword>
<keyword evidence="6" id="KW-0547">Nucleotide-binding</keyword>
<dbReference type="CDD" id="cd03215">
    <property type="entry name" value="ABC_Carb_Monos_II"/>
    <property type="match status" value="1"/>
</dbReference>
<dbReference type="InterPro" id="IPR017871">
    <property type="entry name" value="ABC_transporter-like_CS"/>
</dbReference>
<keyword evidence="3" id="KW-1003">Cell membrane</keyword>
<organism evidence="11 12">
    <name type="scientific">Azospirillum thermophilum</name>
    <dbReference type="NCBI Taxonomy" id="2202148"/>
    <lineage>
        <taxon>Bacteria</taxon>
        <taxon>Pseudomonadati</taxon>
        <taxon>Pseudomonadota</taxon>
        <taxon>Alphaproteobacteria</taxon>
        <taxon>Rhodospirillales</taxon>
        <taxon>Azospirillaceae</taxon>
        <taxon>Azospirillum</taxon>
    </lineage>
</organism>
<gene>
    <name evidence="11" type="ORF">DEW08_25840</name>
</gene>
<dbReference type="InterPro" id="IPR050107">
    <property type="entry name" value="ABC_carbohydrate_import_ATPase"/>
</dbReference>
<dbReference type="Pfam" id="PF00005">
    <property type="entry name" value="ABC_tran"/>
    <property type="match status" value="2"/>
</dbReference>
<keyword evidence="12" id="KW-1185">Reference proteome</keyword>
<dbReference type="AlphaFoldDB" id="A0A2S2CZ49"/>
<feature type="domain" description="ABC transporter" evidence="10">
    <location>
        <begin position="253"/>
        <end position="495"/>
    </location>
</feature>
<comment type="subcellular location">
    <subcellularLocation>
        <location evidence="1">Cell membrane</location>
        <topology evidence="1">Peripheral membrane protein</topology>
    </subcellularLocation>
</comment>
<keyword evidence="2" id="KW-0813">Transport</keyword>
<dbReference type="GO" id="GO:0005886">
    <property type="term" value="C:plasma membrane"/>
    <property type="evidence" value="ECO:0007669"/>
    <property type="project" value="UniProtKB-SubCell"/>
</dbReference>
<evidence type="ECO:0000256" key="8">
    <source>
        <dbReference type="ARBA" id="ARBA00022967"/>
    </source>
</evidence>
<dbReference type="InterPro" id="IPR003439">
    <property type="entry name" value="ABC_transporter-like_ATP-bd"/>
</dbReference>
<dbReference type="SMART" id="SM00382">
    <property type="entry name" value="AAA"/>
    <property type="match status" value="2"/>
</dbReference>
<evidence type="ECO:0000256" key="9">
    <source>
        <dbReference type="ARBA" id="ARBA00023136"/>
    </source>
</evidence>
<dbReference type="FunFam" id="3.40.50.300:FF:000127">
    <property type="entry name" value="Ribose import ATP-binding protein RbsA"/>
    <property type="match status" value="1"/>
</dbReference>
<dbReference type="Proteomes" id="UP000245629">
    <property type="component" value="Plasmid unnamed2"/>
</dbReference>
<keyword evidence="9" id="KW-0472">Membrane</keyword>
<dbReference type="OrthoDB" id="7283113at2"/>
<dbReference type="InterPro" id="IPR003593">
    <property type="entry name" value="AAA+_ATPase"/>
</dbReference>
<evidence type="ECO:0000256" key="6">
    <source>
        <dbReference type="ARBA" id="ARBA00022741"/>
    </source>
</evidence>
<dbReference type="GO" id="GO:0005524">
    <property type="term" value="F:ATP binding"/>
    <property type="evidence" value="ECO:0007669"/>
    <property type="project" value="UniProtKB-KW"/>
</dbReference>